<dbReference type="Proteomes" id="UP000441336">
    <property type="component" value="Unassembled WGS sequence"/>
</dbReference>
<dbReference type="Pfam" id="PF07244">
    <property type="entry name" value="POTRA"/>
    <property type="match status" value="2"/>
</dbReference>
<sequence>MTRPKTRLAMTSHWLLYLLAATGCQAVFALFYWLLLAPLSTFGWNRTYLLSALLLSAALPLLALPTAWAPLVWPSSPVVPTLALPPWQLATYRTAPTEVATQTGVPWLLLALATYWLGVAYQAWRLARSLAWLYLLSRQHPRTRLGRGWLVQLPEPSQPAFSFGKYVFLSPAHAQLSPAEYAQLVQHEQVHGAQHHSLDLLLAEVVGCFFWFNGLVPYLRQQLRTVHEYLADAAVTRAAGSRVAYGRLLLKLAAGPAPTSLVHPFSTRQVALRIRMLTTPPSSPMKKLRFLLVIPVAVLAWIGAAAVSPTPSVAAVGLSTAVPTPSSSAQSRIGTISWQGNKFLSAAQLNEALDLRPGDPYDSTVVEAKLGAWADSRTITSRYMDHGYLFFSIKPVAKPQPNGTTDLLFILNEGPTAQINNITVKGNHKVPTATILQLVPLHHGELFSRAKLLASQRALAESGLFDPTKIGINPQPTPDTGLVNIEYVVVEK</sequence>
<keyword evidence="3" id="KW-0812">Transmembrane</keyword>
<dbReference type="AlphaFoldDB" id="A0A7K1THY5"/>
<dbReference type="PROSITE" id="PS51257">
    <property type="entry name" value="PROKAR_LIPOPROTEIN"/>
    <property type="match status" value="1"/>
</dbReference>
<evidence type="ECO:0000256" key="2">
    <source>
        <dbReference type="ARBA" id="ARBA00023136"/>
    </source>
</evidence>
<evidence type="ECO:0000313" key="5">
    <source>
        <dbReference type="EMBL" id="MVN77962.1"/>
    </source>
</evidence>
<accession>A0A7K1THY5</accession>
<feature type="transmembrane region" description="Helical" evidence="3">
    <location>
        <begin position="105"/>
        <end position="124"/>
    </location>
</feature>
<gene>
    <name evidence="5" type="ORF">GO988_16655</name>
</gene>
<dbReference type="InterPro" id="IPR010827">
    <property type="entry name" value="BamA/TamA_POTRA"/>
</dbReference>
<keyword evidence="2 3" id="KW-0472">Membrane</keyword>
<evidence type="ECO:0000256" key="1">
    <source>
        <dbReference type="ARBA" id="ARBA00004370"/>
    </source>
</evidence>
<protein>
    <recommendedName>
        <fullName evidence="4">POTRA domain-containing protein</fullName>
    </recommendedName>
</protein>
<dbReference type="CDD" id="cd07341">
    <property type="entry name" value="M56_BlaR1_MecR1_like"/>
    <property type="match status" value="1"/>
</dbReference>
<keyword evidence="6" id="KW-1185">Reference proteome</keyword>
<dbReference type="PANTHER" id="PTHR34978">
    <property type="entry name" value="POSSIBLE SENSOR-TRANSDUCER PROTEIN BLAR"/>
    <property type="match status" value="1"/>
</dbReference>
<organism evidence="5 6">
    <name type="scientific">Hymenobacter ginkgonis</name>
    <dbReference type="NCBI Taxonomy" id="2682976"/>
    <lineage>
        <taxon>Bacteria</taxon>
        <taxon>Pseudomonadati</taxon>
        <taxon>Bacteroidota</taxon>
        <taxon>Cytophagia</taxon>
        <taxon>Cytophagales</taxon>
        <taxon>Hymenobacteraceae</taxon>
        <taxon>Hymenobacter</taxon>
    </lineage>
</organism>
<dbReference type="InterPro" id="IPR008756">
    <property type="entry name" value="Peptidase_M56"/>
</dbReference>
<evidence type="ECO:0000313" key="6">
    <source>
        <dbReference type="Proteomes" id="UP000441336"/>
    </source>
</evidence>
<dbReference type="PANTHER" id="PTHR34978:SF3">
    <property type="entry name" value="SLR0241 PROTEIN"/>
    <property type="match status" value="1"/>
</dbReference>
<evidence type="ECO:0000259" key="4">
    <source>
        <dbReference type="PROSITE" id="PS51779"/>
    </source>
</evidence>
<feature type="transmembrane region" description="Helical" evidence="3">
    <location>
        <begin position="48"/>
        <end position="68"/>
    </location>
</feature>
<feature type="transmembrane region" description="Helical" evidence="3">
    <location>
        <begin position="290"/>
        <end position="308"/>
    </location>
</feature>
<proteinExistence type="predicted"/>
<dbReference type="EMBL" id="WQKZ01000004">
    <property type="protein sequence ID" value="MVN77962.1"/>
    <property type="molecule type" value="Genomic_DNA"/>
</dbReference>
<comment type="subcellular location">
    <subcellularLocation>
        <location evidence="1">Membrane</location>
    </subcellularLocation>
</comment>
<feature type="domain" description="POTRA" evidence="4">
    <location>
        <begin position="417"/>
        <end position="492"/>
    </location>
</feature>
<dbReference type="Gene3D" id="3.10.20.310">
    <property type="entry name" value="membrane protein fhac"/>
    <property type="match status" value="2"/>
</dbReference>
<evidence type="ECO:0000256" key="3">
    <source>
        <dbReference type="SAM" id="Phobius"/>
    </source>
</evidence>
<dbReference type="GO" id="GO:0019867">
    <property type="term" value="C:outer membrane"/>
    <property type="evidence" value="ECO:0007669"/>
    <property type="project" value="InterPro"/>
</dbReference>
<reference evidence="5 6" key="1">
    <citation type="submission" date="2019-12" db="EMBL/GenBank/DDBJ databases">
        <title>Hymenobacter sp. HMF4947 Genome sequencing and assembly.</title>
        <authorList>
            <person name="Kang H."/>
            <person name="Cha I."/>
            <person name="Kim H."/>
            <person name="Joh K."/>
        </authorList>
    </citation>
    <scope>NUCLEOTIDE SEQUENCE [LARGE SCALE GENOMIC DNA]</scope>
    <source>
        <strain evidence="5 6">HMF4947</strain>
    </source>
</reference>
<dbReference type="Pfam" id="PF05569">
    <property type="entry name" value="Peptidase_M56"/>
    <property type="match status" value="1"/>
</dbReference>
<feature type="transmembrane region" description="Helical" evidence="3">
    <location>
        <begin position="14"/>
        <end position="36"/>
    </location>
</feature>
<name>A0A7K1THY5_9BACT</name>
<keyword evidence="3" id="KW-1133">Transmembrane helix</keyword>
<dbReference type="InterPro" id="IPR052173">
    <property type="entry name" value="Beta-lactam_resp_regulator"/>
</dbReference>
<feature type="domain" description="POTRA" evidence="4">
    <location>
        <begin position="331"/>
        <end position="414"/>
    </location>
</feature>
<dbReference type="InterPro" id="IPR034746">
    <property type="entry name" value="POTRA"/>
</dbReference>
<dbReference type="PROSITE" id="PS51779">
    <property type="entry name" value="POTRA"/>
    <property type="match status" value="2"/>
</dbReference>
<comment type="caution">
    <text evidence="5">The sequence shown here is derived from an EMBL/GenBank/DDBJ whole genome shotgun (WGS) entry which is preliminary data.</text>
</comment>